<evidence type="ECO:0000313" key="3">
    <source>
        <dbReference type="Proteomes" id="UP000287651"/>
    </source>
</evidence>
<proteinExistence type="predicted"/>
<gene>
    <name evidence="2" type="ORF">B296_00007518</name>
</gene>
<evidence type="ECO:0000256" key="1">
    <source>
        <dbReference type="SAM" id="MobiDB-lite"/>
    </source>
</evidence>
<name>A0A426ZWM3_ENSVE</name>
<protein>
    <submittedName>
        <fullName evidence="2">Uncharacterized protein</fullName>
    </submittedName>
</protein>
<organism evidence="2 3">
    <name type="scientific">Ensete ventricosum</name>
    <name type="common">Abyssinian banana</name>
    <name type="synonym">Musa ensete</name>
    <dbReference type="NCBI Taxonomy" id="4639"/>
    <lineage>
        <taxon>Eukaryota</taxon>
        <taxon>Viridiplantae</taxon>
        <taxon>Streptophyta</taxon>
        <taxon>Embryophyta</taxon>
        <taxon>Tracheophyta</taxon>
        <taxon>Spermatophyta</taxon>
        <taxon>Magnoliopsida</taxon>
        <taxon>Liliopsida</taxon>
        <taxon>Zingiberales</taxon>
        <taxon>Musaceae</taxon>
        <taxon>Ensete</taxon>
    </lineage>
</organism>
<reference evidence="2 3" key="1">
    <citation type="journal article" date="2014" name="Agronomy (Basel)">
        <title>A Draft Genome Sequence for Ensete ventricosum, the Drought-Tolerant Tree Against Hunger.</title>
        <authorList>
            <person name="Harrison J."/>
            <person name="Moore K.A."/>
            <person name="Paszkiewicz K."/>
            <person name="Jones T."/>
            <person name="Grant M."/>
            <person name="Ambacheew D."/>
            <person name="Muzemil S."/>
            <person name="Studholme D.J."/>
        </authorList>
    </citation>
    <scope>NUCLEOTIDE SEQUENCE [LARGE SCALE GENOMIC DNA]</scope>
</reference>
<feature type="region of interest" description="Disordered" evidence="1">
    <location>
        <begin position="164"/>
        <end position="184"/>
    </location>
</feature>
<sequence length="196" mass="21764">MEGGELPRKRSKVTILKLPMTAAGGSFERTCRYKGKESTEAIEPSSCPFTLRELCEVDDRAGKDRCFATQMLKLPRAKAEEPLKAWWPNLTSSTRVWTNGLVIVEYVRGALHPSLVKQLYECSFEELMDHAAKSAIWMRSGLEVMLAVEKRAAELHLEVEHLKATSRPPSNTAGTSNWRSTPPVTSCKMSGILAVG</sequence>
<comment type="caution">
    <text evidence="2">The sequence shown here is derived from an EMBL/GenBank/DDBJ whole genome shotgun (WGS) entry which is preliminary data.</text>
</comment>
<feature type="compositionally biased region" description="Polar residues" evidence="1">
    <location>
        <begin position="167"/>
        <end position="184"/>
    </location>
</feature>
<dbReference type="AlphaFoldDB" id="A0A426ZWM3"/>
<evidence type="ECO:0000313" key="2">
    <source>
        <dbReference type="EMBL" id="RRT68361.1"/>
    </source>
</evidence>
<accession>A0A426ZWM3</accession>
<dbReference type="EMBL" id="AMZH03004721">
    <property type="protein sequence ID" value="RRT68361.1"/>
    <property type="molecule type" value="Genomic_DNA"/>
</dbReference>
<dbReference type="Proteomes" id="UP000287651">
    <property type="component" value="Unassembled WGS sequence"/>
</dbReference>